<protein>
    <submittedName>
        <fullName evidence="1">Uncharacterized protein</fullName>
    </submittedName>
</protein>
<name>A0A6J5RKE1_9CAUD</name>
<proteinExistence type="predicted"/>
<organism evidence="1">
    <name type="scientific">uncultured Caudovirales phage</name>
    <dbReference type="NCBI Taxonomy" id="2100421"/>
    <lineage>
        <taxon>Viruses</taxon>
        <taxon>Duplodnaviria</taxon>
        <taxon>Heunggongvirae</taxon>
        <taxon>Uroviricota</taxon>
        <taxon>Caudoviricetes</taxon>
        <taxon>Peduoviridae</taxon>
        <taxon>Maltschvirus</taxon>
        <taxon>Maltschvirus maltsch</taxon>
    </lineage>
</organism>
<gene>
    <name evidence="1" type="ORF">UFOVP1271_2</name>
</gene>
<reference evidence="1" key="1">
    <citation type="submission" date="2020-05" db="EMBL/GenBank/DDBJ databases">
        <authorList>
            <person name="Chiriac C."/>
            <person name="Salcher M."/>
            <person name="Ghai R."/>
            <person name="Kavagutti S V."/>
        </authorList>
    </citation>
    <scope>NUCLEOTIDE SEQUENCE</scope>
</reference>
<accession>A0A6J5RKE1</accession>
<evidence type="ECO:0000313" key="1">
    <source>
        <dbReference type="EMBL" id="CAB4194677.1"/>
    </source>
</evidence>
<dbReference type="EMBL" id="LR797217">
    <property type="protein sequence ID" value="CAB4194677.1"/>
    <property type="molecule type" value="Genomic_DNA"/>
</dbReference>
<sequence length="86" mass="8931">MISSIITVTTSPTLLVAETANATRTIFIEPDSGDVHLGGATVSTANGLTITNGTQFQIVLPPQNSLYAVTGTGSHTVRIMLPEGDF</sequence>